<evidence type="ECO:0000256" key="4">
    <source>
        <dbReference type="PROSITE-ProRule" id="PRU00228"/>
    </source>
</evidence>
<dbReference type="SMART" id="SM00291">
    <property type="entry name" value="ZnF_ZZ"/>
    <property type="match status" value="1"/>
</dbReference>
<evidence type="ECO:0000313" key="7">
    <source>
        <dbReference type="EMBL" id="CEM52782.1"/>
    </source>
</evidence>
<keyword evidence="3" id="KW-0862">Zinc</keyword>
<dbReference type="InterPro" id="IPR043145">
    <property type="entry name" value="Znf_ZZ_sf"/>
</dbReference>
<feature type="region of interest" description="Disordered" evidence="5">
    <location>
        <begin position="59"/>
        <end position="89"/>
    </location>
</feature>
<feature type="compositionally biased region" description="Polar residues" evidence="5">
    <location>
        <begin position="66"/>
        <end position="75"/>
    </location>
</feature>
<evidence type="ECO:0000259" key="6">
    <source>
        <dbReference type="PROSITE" id="PS50135"/>
    </source>
</evidence>
<dbReference type="SUPFAM" id="SSF57850">
    <property type="entry name" value="RING/U-box"/>
    <property type="match status" value="1"/>
</dbReference>
<feature type="domain" description="ZZ-type" evidence="6">
    <location>
        <begin position="15"/>
        <end position="68"/>
    </location>
</feature>
<protein>
    <recommendedName>
        <fullName evidence="6">ZZ-type domain-containing protein</fullName>
    </recommendedName>
</protein>
<dbReference type="InterPro" id="IPR000433">
    <property type="entry name" value="Znf_ZZ"/>
</dbReference>
<evidence type="ECO:0000256" key="3">
    <source>
        <dbReference type="ARBA" id="ARBA00022833"/>
    </source>
</evidence>
<evidence type="ECO:0000256" key="5">
    <source>
        <dbReference type="SAM" id="MobiDB-lite"/>
    </source>
</evidence>
<keyword evidence="2 4" id="KW-0863">Zinc-finger</keyword>
<proteinExistence type="predicted"/>
<sequence length="89" mass="9997">MASEQANRKESLSQFVHVTCDGCRSGPIQHRRHKCLDCENFDFCESCFKDHMKKCKAGPVEESQEAKGSQASQSGHNKEHRFASAVIKV</sequence>
<dbReference type="Pfam" id="PF00569">
    <property type="entry name" value="ZZ"/>
    <property type="match status" value="1"/>
</dbReference>
<evidence type="ECO:0000256" key="2">
    <source>
        <dbReference type="ARBA" id="ARBA00022771"/>
    </source>
</evidence>
<dbReference type="PROSITE" id="PS50135">
    <property type="entry name" value="ZF_ZZ_2"/>
    <property type="match status" value="1"/>
</dbReference>
<organism evidence="7">
    <name type="scientific">Chromera velia CCMP2878</name>
    <dbReference type="NCBI Taxonomy" id="1169474"/>
    <lineage>
        <taxon>Eukaryota</taxon>
        <taxon>Sar</taxon>
        <taxon>Alveolata</taxon>
        <taxon>Colpodellida</taxon>
        <taxon>Chromeraceae</taxon>
        <taxon>Chromera</taxon>
    </lineage>
</organism>
<reference evidence="7" key="1">
    <citation type="submission" date="2014-11" db="EMBL/GenBank/DDBJ databases">
        <authorList>
            <person name="Otto D Thomas"/>
            <person name="Naeem Raeece"/>
        </authorList>
    </citation>
    <scope>NUCLEOTIDE SEQUENCE</scope>
</reference>
<dbReference type="EMBL" id="CDMZ01005367">
    <property type="protein sequence ID" value="CEM52782.1"/>
    <property type="molecule type" value="Genomic_DNA"/>
</dbReference>
<name>A0A0G4I756_9ALVE</name>
<gene>
    <name evidence="7" type="ORF">Cvel_11509</name>
</gene>
<evidence type="ECO:0000256" key="1">
    <source>
        <dbReference type="ARBA" id="ARBA00022723"/>
    </source>
</evidence>
<accession>A0A0G4I756</accession>
<dbReference type="GO" id="GO:0008270">
    <property type="term" value="F:zinc ion binding"/>
    <property type="evidence" value="ECO:0007669"/>
    <property type="project" value="UniProtKB-KW"/>
</dbReference>
<feature type="non-terminal residue" evidence="7">
    <location>
        <position position="89"/>
    </location>
</feature>
<keyword evidence="1" id="KW-0479">Metal-binding</keyword>
<dbReference type="Gene3D" id="3.30.60.90">
    <property type="match status" value="1"/>
</dbReference>
<dbReference type="AlphaFoldDB" id="A0A0G4I756"/>